<reference evidence="1" key="1">
    <citation type="submission" date="2018-01" db="EMBL/GenBank/DDBJ databases">
        <title>An insight into the sialome of Amazonian anophelines.</title>
        <authorList>
            <person name="Ribeiro J.M."/>
            <person name="Scarpassa V."/>
            <person name="Calvo E."/>
        </authorList>
    </citation>
    <scope>NUCLEOTIDE SEQUENCE</scope>
    <source>
        <tissue evidence="1">Salivary glands</tissue>
    </source>
</reference>
<sequence length="78" mass="9138">MFLARFKILEITVHLTVAIAHVVQLQQFLRIFRCFPFARNETIFDKLFVLVLRPIAHTIAVLLKETAFIHILNGFLFL</sequence>
<name>A0A2M3ZQI2_9DIPT</name>
<evidence type="ECO:0000313" key="1">
    <source>
        <dbReference type="EMBL" id="MBW30804.1"/>
    </source>
</evidence>
<protein>
    <submittedName>
        <fullName evidence="1">Putative secreted peptide</fullName>
    </submittedName>
</protein>
<dbReference type="EMBL" id="GGFM01010053">
    <property type="protein sequence ID" value="MBW30804.1"/>
    <property type="molecule type" value="Transcribed_RNA"/>
</dbReference>
<dbReference type="AlphaFoldDB" id="A0A2M3ZQI2"/>
<proteinExistence type="predicted"/>
<accession>A0A2M3ZQI2</accession>
<organism evidence="1">
    <name type="scientific">Anopheles braziliensis</name>
    <dbReference type="NCBI Taxonomy" id="58242"/>
    <lineage>
        <taxon>Eukaryota</taxon>
        <taxon>Metazoa</taxon>
        <taxon>Ecdysozoa</taxon>
        <taxon>Arthropoda</taxon>
        <taxon>Hexapoda</taxon>
        <taxon>Insecta</taxon>
        <taxon>Pterygota</taxon>
        <taxon>Neoptera</taxon>
        <taxon>Endopterygota</taxon>
        <taxon>Diptera</taxon>
        <taxon>Nematocera</taxon>
        <taxon>Culicoidea</taxon>
        <taxon>Culicidae</taxon>
        <taxon>Anophelinae</taxon>
        <taxon>Anopheles</taxon>
    </lineage>
</organism>